<keyword evidence="4 6" id="KW-0573">Peptidoglycan synthesis</keyword>
<dbReference type="InterPro" id="IPR036365">
    <property type="entry name" value="PGBD-like_sf"/>
</dbReference>
<dbReference type="Pfam" id="PF03734">
    <property type="entry name" value="YkuD"/>
    <property type="match status" value="1"/>
</dbReference>
<name>A0ABY6Z1W6_9BACL</name>
<keyword evidence="2" id="KW-0808">Transferase</keyword>
<accession>A0ABY6Z1W6</accession>
<dbReference type="SUPFAM" id="SSF141523">
    <property type="entry name" value="L,D-transpeptidase catalytic domain-like"/>
    <property type="match status" value="1"/>
</dbReference>
<proteinExistence type="predicted"/>
<protein>
    <submittedName>
        <fullName evidence="10">L,D-transpeptidase family protein</fullName>
    </submittedName>
</protein>
<dbReference type="SUPFAM" id="SSF47090">
    <property type="entry name" value="PGBD-like"/>
    <property type="match status" value="1"/>
</dbReference>
<dbReference type="InterPro" id="IPR005490">
    <property type="entry name" value="LD_TPept_cat_dom"/>
</dbReference>
<keyword evidence="8" id="KW-0732">Signal</keyword>
<feature type="active site" description="Proton donor/acceptor" evidence="6">
    <location>
        <position position="298"/>
    </location>
</feature>
<dbReference type="Gene3D" id="2.40.440.10">
    <property type="entry name" value="L,D-transpeptidase catalytic domain-like"/>
    <property type="match status" value="1"/>
</dbReference>
<evidence type="ECO:0000259" key="9">
    <source>
        <dbReference type="PROSITE" id="PS52029"/>
    </source>
</evidence>
<evidence type="ECO:0000256" key="7">
    <source>
        <dbReference type="SAM" id="MobiDB-lite"/>
    </source>
</evidence>
<dbReference type="RefSeq" id="WP_268043843.1">
    <property type="nucleotide sequence ID" value="NZ_CP104064.1"/>
</dbReference>
<sequence>MKSFRGLRMITLSFCMVAVSALVGCTPITSLTDRSQVTTHAISDVTNTATANSTSSASANGGASSQTTTSNGTGSTGTASSPAKVTVITPPAPPLVQLGNRSAAARYLNESLTLLGYMPVQFTPTTSTDTATAMSQLAVNAENLKFTPLDGTYTWRDKETTQQIGSLWNSNTANVITEGALMHFQADHHIAVDGVAGPSVWKALQSALSTHEVSKAPYVFVTVDERPTEVLKVWVGGQVAVRTLANTGIAQSPTSIGTWPIYLRFQTQEMKGRTPWGTTYDDPGVPYVNYFHGGDAVHGFPRASYGYPQSMGCVEIPVSTAKQVFNIVTYGTLVTVRK</sequence>
<dbReference type="PROSITE" id="PS51257">
    <property type="entry name" value="PROKAR_LIPOPROTEIN"/>
    <property type="match status" value="1"/>
</dbReference>
<dbReference type="Proteomes" id="UP001164803">
    <property type="component" value="Chromosome"/>
</dbReference>
<comment type="pathway">
    <text evidence="1 6">Cell wall biogenesis; peptidoglycan biosynthesis.</text>
</comment>
<dbReference type="InterPro" id="IPR036366">
    <property type="entry name" value="PGBDSf"/>
</dbReference>
<dbReference type="InterPro" id="IPR002477">
    <property type="entry name" value="Peptidoglycan-bd-like"/>
</dbReference>
<dbReference type="InterPro" id="IPR050979">
    <property type="entry name" value="LD-transpeptidase"/>
</dbReference>
<evidence type="ECO:0000256" key="5">
    <source>
        <dbReference type="ARBA" id="ARBA00023316"/>
    </source>
</evidence>
<dbReference type="PANTHER" id="PTHR30582">
    <property type="entry name" value="L,D-TRANSPEPTIDASE"/>
    <property type="match status" value="1"/>
</dbReference>
<dbReference type="EMBL" id="CP104064">
    <property type="protein sequence ID" value="WAH36498.1"/>
    <property type="molecule type" value="Genomic_DNA"/>
</dbReference>
<dbReference type="Pfam" id="PF01471">
    <property type="entry name" value="PG_binding_1"/>
    <property type="match status" value="1"/>
</dbReference>
<feature type="chain" id="PRO_5047430348" evidence="8">
    <location>
        <begin position="22"/>
        <end position="338"/>
    </location>
</feature>
<reference evidence="10" key="1">
    <citation type="submission" date="2022-08" db="EMBL/GenBank/DDBJ databases">
        <title>Alicyclobacillus dauci DSM2870, complete genome.</title>
        <authorList>
            <person name="Wang Q."/>
            <person name="Cai R."/>
            <person name="Wang Z."/>
        </authorList>
    </citation>
    <scope>NUCLEOTIDE SEQUENCE</scope>
    <source>
        <strain evidence="10">DSM 28700</strain>
    </source>
</reference>
<evidence type="ECO:0000256" key="6">
    <source>
        <dbReference type="PROSITE-ProRule" id="PRU01373"/>
    </source>
</evidence>
<dbReference type="InterPro" id="IPR038063">
    <property type="entry name" value="Transpep_catalytic_dom"/>
</dbReference>
<keyword evidence="5 6" id="KW-0961">Cell wall biogenesis/degradation</keyword>
<dbReference type="CDD" id="cd16913">
    <property type="entry name" value="YkuD_like"/>
    <property type="match status" value="1"/>
</dbReference>
<evidence type="ECO:0000256" key="4">
    <source>
        <dbReference type="ARBA" id="ARBA00022984"/>
    </source>
</evidence>
<evidence type="ECO:0000256" key="3">
    <source>
        <dbReference type="ARBA" id="ARBA00022960"/>
    </source>
</evidence>
<dbReference type="PROSITE" id="PS52029">
    <property type="entry name" value="LD_TPASE"/>
    <property type="match status" value="1"/>
</dbReference>
<dbReference type="PANTHER" id="PTHR30582:SF2">
    <property type="entry name" value="L,D-TRANSPEPTIDASE YCIB-RELATED"/>
    <property type="match status" value="1"/>
</dbReference>
<feature type="region of interest" description="Disordered" evidence="7">
    <location>
        <begin position="50"/>
        <end position="88"/>
    </location>
</feature>
<evidence type="ECO:0000256" key="8">
    <source>
        <dbReference type="SAM" id="SignalP"/>
    </source>
</evidence>
<feature type="compositionally biased region" description="Low complexity" evidence="7">
    <location>
        <begin position="50"/>
        <end position="81"/>
    </location>
</feature>
<evidence type="ECO:0000256" key="2">
    <source>
        <dbReference type="ARBA" id="ARBA00022679"/>
    </source>
</evidence>
<organism evidence="10 11">
    <name type="scientific">Alicyclobacillus dauci</name>
    <dbReference type="NCBI Taxonomy" id="1475485"/>
    <lineage>
        <taxon>Bacteria</taxon>
        <taxon>Bacillati</taxon>
        <taxon>Bacillota</taxon>
        <taxon>Bacilli</taxon>
        <taxon>Bacillales</taxon>
        <taxon>Alicyclobacillaceae</taxon>
        <taxon>Alicyclobacillus</taxon>
    </lineage>
</organism>
<feature type="signal peptide" evidence="8">
    <location>
        <begin position="1"/>
        <end position="21"/>
    </location>
</feature>
<dbReference type="Gene3D" id="1.10.101.10">
    <property type="entry name" value="PGBD-like superfamily/PGBD"/>
    <property type="match status" value="1"/>
</dbReference>
<feature type="active site" description="Nucleophile" evidence="6">
    <location>
        <position position="313"/>
    </location>
</feature>
<keyword evidence="3 6" id="KW-0133">Cell shape</keyword>
<keyword evidence="11" id="KW-1185">Reference proteome</keyword>
<evidence type="ECO:0000256" key="1">
    <source>
        <dbReference type="ARBA" id="ARBA00004752"/>
    </source>
</evidence>
<feature type="domain" description="L,D-TPase catalytic" evidence="9">
    <location>
        <begin position="217"/>
        <end position="337"/>
    </location>
</feature>
<evidence type="ECO:0000313" key="10">
    <source>
        <dbReference type="EMBL" id="WAH36498.1"/>
    </source>
</evidence>
<evidence type="ECO:0000313" key="11">
    <source>
        <dbReference type="Proteomes" id="UP001164803"/>
    </source>
</evidence>
<gene>
    <name evidence="10" type="ORF">NZD86_20180</name>
</gene>